<dbReference type="CDD" id="cd09274">
    <property type="entry name" value="RNase_HI_RT_Ty3"/>
    <property type="match status" value="1"/>
</dbReference>
<evidence type="ECO:0000313" key="9">
    <source>
        <dbReference type="Proteomes" id="UP001189122"/>
    </source>
</evidence>
<evidence type="ECO:0000256" key="6">
    <source>
        <dbReference type="ARBA" id="ARBA00022918"/>
    </source>
</evidence>
<keyword evidence="1" id="KW-0808">Transferase</keyword>
<evidence type="ECO:0000256" key="2">
    <source>
        <dbReference type="ARBA" id="ARBA00022695"/>
    </source>
</evidence>
<reference evidence="8 9" key="1">
    <citation type="submission" date="2019-12" db="EMBL/GenBank/DDBJ databases">
        <authorList>
            <person name="Scholz U."/>
            <person name="Mascher M."/>
            <person name="Fiebig A."/>
        </authorList>
    </citation>
    <scope>NUCLEOTIDE SEQUENCE</scope>
</reference>
<evidence type="ECO:0000256" key="5">
    <source>
        <dbReference type="ARBA" id="ARBA00022801"/>
    </source>
</evidence>
<sequence>MNIDFPTGIAKISCGDQSVEIKIFEVSNDLKKSQVYDCHTIDLLDDFDDPDGVVLGHIVSEKGLEVDRAKIDIISKMKPPNSVKQIRSFLGHAGYYRKFIQDFSKISKPLTMLLSKDVPFNFDEKCFESFSEIKRLLTEAPILQAPDWSLPFEIMCDASNYAVGAVLGQTKESKPIVISYASKTISDAQLNYTTTEKELLAVVFSLERFRSYILGAKIIIYTDHAALKYLLNKKDAKPRLLRWILLLQEFDLEIKDKKVSRMLLLTIFLD</sequence>
<organism evidence="8">
    <name type="scientific">Spirodela intermedia</name>
    <name type="common">Intermediate duckweed</name>
    <dbReference type="NCBI Taxonomy" id="51605"/>
    <lineage>
        <taxon>Eukaryota</taxon>
        <taxon>Viridiplantae</taxon>
        <taxon>Streptophyta</taxon>
        <taxon>Embryophyta</taxon>
        <taxon>Tracheophyta</taxon>
        <taxon>Spermatophyta</taxon>
        <taxon>Magnoliopsida</taxon>
        <taxon>Liliopsida</taxon>
        <taxon>Araceae</taxon>
        <taxon>Lemnoideae</taxon>
        <taxon>Spirodela</taxon>
    </lineage>
</organism>
<dbReference type="InterPro" id="IPR043128">
    <property type="entry name" value="Rev_trsase/Diguanyl_cyclase"/>
</dbReference>
<dbReference type="GO" id="GO:0004519">
    <property type="term" value="F:endonuclease activity"/>
    <property type="evidence" value="ECO:0007669"/>
    <property type="project" value="UniProtKB-KW"/>
</dbReference>
<keyword evidence="3" id="KW-0540">Nuclease</keyword>
<keyword evidence="6" id="KW-0695">RNA-directed DNA polymerase</keyword>
<evidence type="ECO:0000313" key="8">
    <source>
        <dbReference type="EMBL" id="CAA2621483.1"/>
    </source>
</evidence>
<dbReference type="InterPro" id="IPR041373">
    <property type="entry name" value="RT_RNaseH"/>
</dbReference>
<keyword evidence="2" id="KW-0548">Nucleotidyltransferase</keyword>
<protein>
    <recommendedName>
        <fullName evidence="7">Reverse transcriptase RNase H-like domain-containing protein</fullName>
    </recommendedName>
</protein>
<dbReference type="PANTHER" id="PTHR34072:SF57">
    <property type="entry name" value="RNA-DIRECTED DNA POLYMERASE"/>
    <property type="match status" value="1"/>
</dbReference>
<keyword evidence="4" id="KW-0255">Endonuclease</keyword>
<dbReference type="InterPro" id="IPR043502">
    <property type="entry name" value="DNA/RNA_pol_sf"/>
</dbReference>
<keyword evidence="9" id="KW-1185">Reference proteome</keyword>
<dbReference type="Gene3D" id="3.30.70.270">
    <property type="match status" value="1"/>
</dbReference>
<evidence type="ECO:0000259" key="7">
    <source>
        <dbReference type="Pfam" id="PF17917"/>
    </source>
</evidence>
<proteinExistence type="predicted"/>
<dbReference type="SUPFAM" id="SSF56672">
    <property type="entry name" value="DNA/RNA polymerases"/>
    <property type="match status" value="1"/>
</dbReference>
<dbReference type="FunFam" id="3.30.70.270:FF:000020">
    <property type="entry name" value="Transposon Tf2-6 polyprotein-like Protein"/>
    <property type="match status" value="1"/>
</dbReference>
<evidence type="ECO:0000256" key="3">
    <source>
        <dbReference type="ARBA" id="ARBA00022722"/>
    </source>
</evidence>
<name>A0A7I8IUG0_SPIIN</name>
<dbReference type="Pfam" id="PF17917">
    <property type="entry name" value="RT_RNaseH"/>
    <property type="match status" value="1"/>
</dbReference>
<accession>A0A7I8IUG0</accession>
<feature type="domain" description="Reverse transcriptase RNase H-like" evidence="7">
    <location>
        <begin position="147"/>
        <end position="250"/>
    </location>
</feature>
<dbReference type="Proteomes" id="UP001189122">
    <property type="component" value="Unassembled WGS sequence"/>
</dbReference>
<keyword evidence="5" id="KW-0378">Hydrolase</keyword>
<dbReference type="EMBL" id="LR743593">
    <property type="protein sequence ID" value="CAA2621483.1"/>
    <property type="molecule type" value="Genomic_DNA"/>
</dbReference>
<dbReference type="GO" id="GO:0016787">
    <property type="term" value="F:hydrolase activity"/>
    <property type="evidence" value="ECO:0007669"/>
    <property type="project" value="UniProtKB-KW"/>
</dbReference>
<dbReference type="AlphaFoldDB" id="A0A7I8IUG0"/>
<gene>
    <name evidence="8" type="ORF">SI7747_06007578</name>
</gene>
<evidence type="ECO:0000256" key="1">
    <source>
        <dbReference type="ARBA" id="ARBA00022679"/>
    </source>
</evidence>
<evidence type="ECO:0000256" key="4">
    <source>
        <dbReference type="ARBA" id="ARBA00022759"/>
    </source>
</evidence>
<dbReference type="PANTHER" id="PTHR34072">
    <property type="entry name" value="ENZYMATIC POLYPROTEIN-RELATED"/>
    <property type="match status" value="1"/>
</dbReference>
<dbReference type="EMBL" id="CACRZD030000006">
    <property type="protein sequence ID" value="CAA6661180.1"/>
    <property type="molecule type" value="Genomic_DNA"/>
</dbReference>
<dbReference type="GO" id="GO:0003964">
    <property type="term" value="F:RNA-directed DNA polymerase activity"/>
    <property type="evidence" value="ECO:0007669"/>
    <property type="project" value="UniProtKB-KW"/>
</dbReference>